<evidence type="ECO:0000256" key="4">
    <source>
        <dbReference type="ARBA" id="ARBA00023163"/>
    </source>
</evidence>
<organism evidence="8 9">
    <name type="scientific">Lactuca saligna</name>
    <name type="common">Willowleaf lettuce</name>
    <dbReference type="NCBI Taxonomy" id="75948"/>
    <lineage>
        <taxon>Eukaryota</taxon>
        <taxon>Viridiplantae</taxon>
        <taxon>Streptophyta</taxon>
        <taxon>Embryophyta</taxon>
        <taxon>Tracheophyta</taxon>
        <taxon>Spermatophyta</taxon>
        <taxon>Magnoliopsida</taxon>
        <taxon>eudicotyledons</taxon>
        <taxon>Gunneridae</taxon>
        <taxon>Pentapetalae</taxon>
        <taxon>asterids</taxon>
        <taxon>campanulids</taxon>
        <taxon>Asterales</taxon>
        <taxon>Asteraceae</taxon>
        <taxon>Cichorioideae</taxon>
        <taxon>Cichorieae</taxon>
        <taxon>Lactucinae</taxon>
        <taxon>Lactuca</taxon>
    </lineage>
</organism>
<dbReference type="GO" id="GO:0009742">
    <property type="term" value="P:brassinosteroid mediated signaling pathway"/>
    <property type="evidence" value="ECO:0007669"/>
    <property type="project" value="UniProtKB-UniRule"/>
</dbReference>
<accession>A0AA35Z1M6</accession>
<dbReference type="GO" id="GO:0003677">
    <property type="term" value="F:DNA binding"/>
    <property type="evidence" value="ECO:0007669"/>
    <property type="project" value="UniProtKB-UniRule"/>
</dbReference>
<gene>
    <name evidence="8" type="ORF">LSALG_LOCUS23756</name>
</gene>
<dbReference type="PANTHER" id="PTHR31506:SF22">
    <property type="entry name" value="PROTEIN BRASSINAZOLE-RESISTANT 2"/>
    <property type="match status" value="1"/>
</dbReference>
<evidence type="ECO:0000256" key="2">
    <source>
        <dbReference type="ARBA" id="ARBA00023015"/>
    </source>
</evidence>
<evidence type="ECO:0000256" key="1">
    <source>
        <dbReference type="ARBA" id="ARBA00005909"/>
    </source>
</evidence>
<feature type="region of interest" description="Disordered" evidence="6">
    <location>
        <begin position="153"/>
        <end position="173"/>
    </location>
</feature>
<comment type="similarity">
    <text evidence="1 5">Belongs to the BZR/LAT61 family.</text>
</comment>
<dbReference type="GO" id="GO:0003700">
    <property type="term" value="F:DNA-binding transcription factor activity"/>
    <property type="evidence" value="ECO:0007669"/>
    <property type="project" value="UniProtKB-UniRule"/>
</dbReference>
<reference evidence="8" key="1">
    <citation type="submission" date="2023-04" db="EMBL/GenBank/DDBJ databases">
        <authorList>
            <person name="Vijverberg K."/>
            <person name="Xiong W."/>
            <person name="Schranz E."/>
        </authorList>
    </citation>
    <scope>NUCLEOTIDE SEQUENCE</scope>
</reference>
<dbReference type="Proteomes" id="UP001177003">
    <property type="component" value="Chromosome 5"/>
</dbReference>
<protein>
    <recommendedName>
        <fullName evidence="5">Protein BZR1 homolog</fullName>
    </recommendedName>
    <alternativeName>
        <fullName evidence="5">Protein BRASSINAZOLE-RESISTANT 1 homolog</fullName>
    </alternativeName>
</protein>
<name>A0AA35Z1M6_LACSI</name>
<evidence type="ECO:0000313" key="9">
    <source>
        <dbReference type="Proteomes" id="UP001177003"/>
    </source>
</evidence>
<keyword evidence="9" id="KW-1185">Reference proteome</keyword>
<proteinExistence type="inferred from homology"/>
<sequence length="293" mass="32080">MMWEGGSSSMTVAEGGGGGGGGRRKPSWRERENNRRRERRRRAIAANIYNGLRAQGNYDLPKHCDNNEVLKALCKEAGWVVLPDGTTFRKGCKPPPAIEIGSTSTNTTPCSSRKPSPPSSSFPSPSHFDMNQSASHHPFTFFRDSIPSSLPPLRISNSAPVTPPLSSPTSKPPQNNHLIWESFTKQSIPSFNLPYFASSAPTSPTRYQRFTPFTIPECDESGCSTLDSCQWVSRPSSPTFHLVRPMAPEISTMEKGKGMELEFGNGVNAWEGERIHDVGLDDLELTLGSGNAK</sequence>
<feature type="domain" description="BES1/BZR1 plant transcription factor N-terminal" evidence="7">
    <location>
        <begin position="21"/>
        <end position="138"/>
    </location>
</feature>
<dbReference type="InterPro" id="IPR033264">
    <property type="entry name" value="BZR"/>
</dbReference>
<comment type="subcellular location">
    <subcellularLocation>
        <location evidence="5">Nucleus</location>
    </subcellularLocation>
</comment>
<evidence type="ECO:0000259" key="7">
    <source>
        <dbReference type="Pfam" id="PF05687"/>
    </source>
</evidence>
<evidence type="ECO:0000313" key="8">
    <source>
        <dbReference type="EMBL" id="CAI9284211.1"/>
    </source>
</evidence>
<keyword evidence="3 5" id="KW-0238">DNA-binding</keyword>
<dbReference type="Pfam" id="PF05687">
    <property type="entry name" value="BES1_N"/>
    <property type="match status" value="1"/>
</dbReference>
<dbReference type="EMBL" id="OX465081">
    <property type="protein sequence ID" value="CAI9284211.1"/>
    <property type="molecule type" value="Genomic_DNA"/>
</dbReference>
<evidence type="ECO:0000256" key="5">
    <source>
        <dbReference type="RuleBase" id="RU369040"/>
    </source>
</evidence>
<feature type="compositionally biased region" description="Polar residues" evidence="6">
    <location>
        <begin position="1"/>
        <end position="11"/>
    </location>
</feature>
<dbReference type="PANTHER" id="PTHR31506">
    <property type="entry name" value="BES1/BZR1 HOMOLOG PROTEIN 3-RELATED"/>
    <property type="match status" value="1"/>
</dbReference>
<dbReference type="GO" id="GO:0005634">
    <property type="term" value="C:nucleus"/>
    <property type="evidence" value="ECO:0007669"/>
    <property type="project" value="UniProtKB-SubCell"/>
</dbReference>
<comment type="function">
    <text evidence="5">Functions in brassinosteroid signaling. May function as transcriptional repressor.</text>
</comment>
<keyword evidence="5" id="KW-1070">Brassinosteroid signaling pathway</keyword>
<dbReference type="GO" id="GO:0006351">
    <property type="term" value="P:DNA-templated transcription"/>
    <property type="evidence" value="ECO:0007669"/>
    <property type="project" value="InterPro"/>
</dbReference>
<dbReference type="AlphaFoldDB" id="A0AA35Z1M6"/>
<keyword evidence="4 5" id="KW-0804">Transcription</keyword>
<feature type="region of interest" description="Disordered" evidence="6">
    <location>
        <begin position="1"/>
        <end position="41"/>
    </location>
</feature>
<evidence type="ECO:0000256" key="6">
    <source>
        <dbReference type="SAM" id="MobiDB-lite"/>
    </source>
</evidence>
<feature type="region of interest" description="Disordered" evidence="6">
    <location>
        <begin position="90"/>
        <end position="129"/>
    </location>
</feature>
<evidence type="ECO:0000256" key="3">
    <source>
        <dbReference type="ARBA" id="ARBA00023125"/>
    </source>
</evidence>
<keyword evidence="2 5" id="KW-0805">Transcription regulation</keyword>
<dbReference type="InterPro" id="IPR008540">
    <property type="entry name" value="BES1_N"/>
</dbReference>